<dbReference type="Proteomes" id="UP001275084">
    <property type="component" value="Unassembled WGS sequence"/>
</dbReference>
<evidence type="ECO:0000256" key="1">
    <source>
        <dbReference type="SAM" id="SignalP"/>
    </source>
</evidence>
<protein>
    <submittedName>
        <fullName evidence="2">Uncharacterized protein</fullName>
    </submittedName>
</protein>
<evidence type="ECO:0000313" key="2">
    <source>
        <dbReference type="EMBL" id="KAK3364254.1"/>
    </source>
</evidence>
<accession>A0AAJ0HX56</accession>
<organism evidence="2 3">
    <name type="scientific">Lasiosphaeria hispida</name>
    <dbReference type="NCBI Taxonomy" id="260671"/>
    <lineage>
        <taxon>Eukaryota</taxon>
        <taxon>Fungi</taxon>
        <taxon>Dikarya</taxon>
        <taxon>Ascomycota</taxon>
        <taxon>Pezizomycotina</taxon>
        <taxon>Sordariomycetes</taxon>
        <taxon>Sordariomycetidae</taxon>
        <taxon>Sordariales</taxon>
        <taxon>Lasiosphaeriaceae</taxon>
        <taxon>Lasiosphaeria</taxon>
    </lineage>
</organism>
<proteinExistence type="predicted"/>
<feature type="chain" id="PRO_5042566349" evidence="1">
    <location>
        <begin position="17"/>
        <end position="297"/>
    </location>
</feature>
<reference evidence="2" key="2">
    <citation type="submission" date="2023-06" db="EMBL/GenBank/DDBJ databases">
        <authorList>
            <consortium name="Lawrence Berkeley National Laboratory"/>
            <person name="Haridas S."/>
            <person name="Hensen N."/>
            <person name="Bonometti L."/>
            <person name="Westerberg I."/>
            <person name="Brannstrom I.O."/>
            <person name="Guillou S."/>
            <person name="Cros-Aarteil S."/>
            <person name="Calhoun S."/>
            <person name="Kuo A."/>
            <person name="Mondo S."/>
            <person name="Pangilinan J."/>
            <person name="Riley R."/>
            <person name="Labutti K."/>
            <person name="Andreopoulos B."/>
            <person name="Lipzen A."/>
            <person name="Chen C."/>
            <person name="Yanf M."/>
            <person name="Daum C."/>
            <person name="Ng V."/>
            <person name="Clum A."/>
            <person name="Steindorff A."/>
            <person name="Ohm R."/>
            <person name="Martin F."/>
            <person name="Silar P."/>
            <person name="Natvig D."/>
            <person name="Lalanne C."/>
            <person name="Gautier V."/>
            <person name="Ament-Velasquez S.L."/>
            <person name="Kruys A."/>
            <person name="Hutchinson M.I."/>
            <person name="Powell A.J."/>
            <person name="Barry K."/>
            <person name="Miller A.N."/>
            <person name="Grigoriev I.V."/>
            <person name="Debuchy R."/>
            <person name="Gladieux P."/>
            <person name="Thoren M.H."/>
            <person name="Johannesson H."/>
        </authorList>
    </citation>
    <scope>NUCLEOTIDE SEQUENCE</scope>
    <source>
        <strain evidence="2">CBS 955.72</strain>
    </source>
</reference>
<name>A0AAJ0HX56_9PEZI</name>
<sequence length="297" mass="33464">MALLWLCVTCVTSVLACSLARLGYCAFGCSLSLHALDFCSQPSFLSFASQRSGKAQLVYNLRQIAMADQSTERDANHEEDARHPLNRSHEALFCDLAELCESDGDAPFRDDSFSLLPDEFWDFHESHRAGEFACKIGNYEYDGTTLYFKNMTLVHDGVGGTLQTEIDHQLLPLQQHPQVGKLVCQLQPRAGWPVYASNKSFSKPDFAFGKRGFLLPTLVGEVNYSRRFSREQLEAKYKAYLSESKREIRTVMCVDLYYAGTGEKILKTARDLDRTTISVWTIQDGIVTTVVDWVPLS</sequence>
<keyword evidence="1" id="KW-0732">Signal</keyword>
<comment type="caution">
    <text evidence="2">The sequence shown here is derived from an EMBL/GenBank/DDBJ whole genome shotgun (WGS) entry which is preliminary data.</text>
</comment>
<gene>
    <name evidence="2" type="ORF">B0T25DRAFT_60422</name>
</gene>
<reference evidence="2" key="1">
    <citation type="journal article" date="2023" name="Mol. Phylogenet. Evol.">
        <title>Genome-scale phylogeny and comparative genomics of the fungal order Sordariales.</title>
        <authorList>
            <person name="Hensen N."/>
            <person name="Bonometti L."/>
            <person name="Westerberg I."/>
            <person name="Brannstrom I.O."/>
            <person name="Guillou S."/>
            <person name="Cros-Aarteil S."/>
            <person name="Calhoun S."/>
            <person name="Haridas S."/>
            <person name="Kuo A."/>
            <person name="Mondo S."/>
            <person name="Pangilinan J."/>
            <person name="Riley R."/>
            <person name="LaButti K."/>
            <person name="Andreopoulos B."/>
            <person name="Lipzen A."/>
            <person name="Chen C."/>
            <person name="Yan M."/>
            <person name="Daum C."/>
            <person name="Ng V."/>
            <person name="Clum A."/>
            <person name="Steindorff A."/>
            <person name="Ohm R.A."/>
            <person name="Martin F."/>
            <person name="Silar P."/>
            <person name="Natvig D.O."/>
            <person name="Lalanne C."/>
            <person name="Gautier V."/>
            <person name="Ament-Velasquez S.L."/>
            <person name="Kruys A."/>
            <person name="Hutchinson M.I."/>
            <person name="Powell A.J."/>
            <person name="Barry K."/>
            <person name="Miller A.N."/>
            <person name="Grigoriev I.V."/>
            <person name="Debuchy R."/>
            <person name="Gladieux P."/>
            <person name="Hiltunen Thoren M."/>
            <person name="Johannesson H."/>
        </authorList>
    </citation>
    <scope>NUCLEOTIDE SEQUENCE</scope>
    <source>
        <strain evidence="2">CBS 955.72</strain>
    </source>
</reference>
<evidence type="ECO:0000313" key="3">
    <source>
        <dbReference type="Proteomes" id="UP001275084"/>
    </source>
</evidence>
<keyword evidence="3" id="KW-1185">Reference proteome</keyword>
<dbReference type="EMBL" id="JAUIQD010000001">
    <property type="protein sequence ID" value="KAK3364254.1"/>
    <property type="molecule type" value="Genomic_DNA"/>
</dbReference>
<dbReference type="AlphaFoldDB" id="A0AAJ0HX56"/>
<feature type="signal peptide" evidence="1">
    <location>
        <begin position="1"/>
        <end position="16"/>
    </location>
</feature>